<dbReference type="PROSITE" id="PS00028">
    <property type="entry name" value="ZINC_FINGER_C2H2_1"/>
    <property type="match status" value="7"/>
</dbReference>
<keyword evidence="6" id="KW-0539">Nucleus</keyword>
<sequence>MDQIDLSIGVPLLVEDQNETIVYLDSPEAECDSKSVIFENNEALIINDSNETLLIDSDSINEAVLNNNLVKTETLVVNQDFNDETLVLKKENEDVENNKGDKNEGNVYNSVLTDELSEDDAKNENTVLIETVEGSQFYVNGEMVQLLDGNLVVDGSNVNENEDCTPVKLYNGDVIYLVPSTLLSSINSSNNANQCEDVEKVLGTELNTEERTEKSKGFHCNYKNCNKSYTSFHHLKVHLRAHTGDRPFRCSVEGCNKAFSTGFGLKTHFRTHNGERPYTCNHSNCDKGFKTSGDLQKHIRTHTGERPFLCPIPNCGRSFTTCNICKVHVRTHTGERPYKCTYPNCNKTFASVTNQRNHMRIHSGEKPYVCRVEKCGRRFTEYSSLYKHNMVHRQQPHLCLICGKTYRQSSGLMMHMKSAHTKRDESFWMVDKNPSEDISPDDDTTAIFLVDNIALEDEVLEDPLFSDLREAAPLNV</sequence>
<dbReference type="GO" id="GO:0008270">
    <property type="term" value="F:zinc ion binding"/>
    <property type="evidence" value="ECO:0007669"/>
    <property type="project" value="UniProtKB-KW"/>
</dbReference>
<keyword evidence="2" id="KW-0479">Metal-binding</keyword>
<comment type="caution">
    <text evidence="9">The sequence shown here is derived from an EMBL/GenBank/DDBJ whole genome shotgun (WGS) entry which is preliminary data.</text>
</comment>
<feature type="domain" description="C2H2-type" evidence="8">
    <location>
        <begin position="218"/>
        <end position="247"/>
    </location>
</feature>
<dbReference type="FunFam" id="3.30.160.60:FF:000125">
    <property type="entry name" value="Putative zinc finger protein 143"/>
    <property type="match status" value="3"/>
</dbReference>
<keyword evidence="3" id="KW-0677">Repeat</keyword>
<dbReference type="GO" id="GO:0005634">
    <property type="term" value="C:nucleus"/>
    <property type="evidence" value="ECO:0007669"/>
    <property type="project" value="UniProtKB-SubCell"/>
</dbReference>
<accession>A0AAW2HFR1</accession>
<evidence type="ECO:0000256" key="3">
    <source>
        <dbReference type="ARBA" id="ARBA00022737"/>
    </source>
</evidence>
<dbReference type="EMBL" id="JARGDH010000005">
    <property type="protein sequence ID" value="KAL0268539.1"/>
    <property type="molecule type" value="Genomic_DNA"/>
</dbReference>
<dbReference type="Gene3D" id="3.30.160.60">
    <property type="entry name" value="Classic Zinc Finger"/>
    <property type="match status" value="7"/>
</dbReference>
<evidence type="ECO:0000256" key="1">
    <source>
        <dbReference type="ARBA" id="ARBA00004123"/>
    </source>
</evidence>
<comment type="subcellular location">
    <subcellularLocation>
        <location evidence="1">Nucleus</location>
    </subcellularLocation>
</comment>
<feature type="domain" description="C2H2-type" evidence="8">
    <location>
        <begin position="397"/>
        <end position="425"/>
    </location>
</feature>
<evidence type="ECO:0000256" key="5">
    <source>
        <dbReference type="ARBA" id="ARBA00022833"/>
    </source>
</evidence>
<dbReference type="FunFam" id="3.30.160.60:FF:001102">
    <property type="entry name" value="Transcription factor IIIA"/>
    <property type="match status" value="1"/>
</dbReference>
<gene>
    <name evidence="9" type="ORF">PYX00_010442</name>
</gene>
<feature type="domain" description="C2H2-type" evidence="8">
    <location>
        <begin position="278"/>
        <end position="307"/>
    </location>
</feature>
<dbReference type="PANTHER" id="PTHR24394">
    <property type="entry name" value="ZINC FINGER PROTEIN"/>
    <property type="match status" value="1"/>
</dbReference>
<reference evidence="9" key="1">
    <citation type="journal article" date="2024" name="Gigascience">
        <title>Chromosome-level genome of the poultry shaft louse Menopon gallinae provides insight into the host-switching and adaptive evolution of parasitic lice.</title>
        <authorList>
            <person name="Xu Y."/>
            <person name="Ma L."/>
            <person name="Liu S."/>
            <person name="Liang Y."/>
            <person name="Liu Q."/>
            <person name="He Z."/>
            <person name="Tian L."/>
            <person name="Duan Y."/>
            <person name="Cai W."/>
            <person name="Li H."/>
            <person name="Song F."/>
        </authorList>
    </citation>
    <scope>NUCLEOTIDE SEQUENCE</scope>
    <source>
        <strain evidence="9">Cailab_2023a</strain>
    </source>
</reference>
<dbReference type="GO" id="GO:0000981">
    <property type="term" value="F:DNA-binding transcription factor activity, RNA polymerase II-specific"/>
    <property type="evidence" value="ECO:0007669"/>
    <property type="project" value="TreeGrafter"/>
</dbReference>
<evidence type="ECO:0000313" key="9">
    <source>
        <dbReference type="EMBL" id="KAL0268539.1"/>
    </source>
</evidence>
<evidence type="ECO:0000256" key="2">
    <source>
        <dbReference type="ARBA" id="ARBA00022723"/>
    </source>
</evidence>
<dbReference type="InterPro" id="IPR036236">
    <property type="entry name" value="Znf_C2H2_sf"/>
</dbReference>
<organism evidence="9">
    <name type="scientific">Menopon gallinae</name>
    <name type="common">poultry shaft louse</name>
    <dbReference type="NCBI Taxonomy" id="328185"/>
    <lineage>
        <taxon>Eukaryota</taxon>
        <taxon>Metazoa</taxon>
        <taxon>Ecdysozoa</taxon>
        <taxon>Arthropoda</taxon>
        <taxon>Hexapoda</taxon>
        <taxon>Insecta</taxon>
        <taxon>Pterygota</taxon>
        <taxon>Neoptera</taxon>
        <taxon>Paraneoptera</taxon>
        <taxon>Psocodea</taxon>
        <taxon>Troctomorpha</taxon>
        <taxon>Phthiraptera</taxon>
        <taxon>Amblycera</taxon>
        <taxon>Menoponidae</taxon>
        <taxon>Menopon</taxon>
    </lineage>
</organism>
<dbReference type="PANTHER" id="PTHR24394:SF44">
    <property type="entry name" value="ZINC FINGER PROTEIN 271-LIKE"/>
    <property type="match status" value="1"/>
</dbReference>
<feature type="domain" description="C2H2-type" evidence="8">
    <location>
        <begin position="248"/>
        <end position="277"/>
    </location>
</feature>
<feature type="domain" description="C2H2-type" evidence="8">
    <location>
        <begin position="368"/>
        <end position="397"/>
    </location>
</feature>
<dbReference type="PROSITE" id="PS50157">
    <property type="entry name" value="ZINC_FINGER_C2H2_2"/>
    <property type="match status" value="7"/>
</dbReference>
<evidence type="ECO:0000256" key="6">
    <source>
        <dbReference type="ARBA" id="ARBA00023242"/>
    </source>
</evidence>
<dbReference type="SUPFAM" id="SSF57667">
    <property type="entry name" value="beta-beta-alpha zinc fingers"/>
    <property type="match status" value="4"/>
</dbReference>
<dbReference type="SMART" id="SM00355">
    <property type="entry name" value="ZnF_C2H2"/>
    <property type="match status" value="7"/>
</dbReference>
<name>A0AAW2HFR1_9NEOP</name>
<proteinExistence type="predicted"/>
<protein>
    <recommendedName>
        <fullName evidence="8">C2H2-type domain-containing protein</fullName>
    </recommendedName>
</protein>
<keyword evidence="5" id="KW-0862">Zinc</keyword>
<evidence type="ECO:0000256" key="7">
    <source>
        <dbReference type="PROSITE-ProRule" id="PRU00042"/>
    </source>
</evidence>
<evidence type="ECO:0000259" key="8">
    <source>
        <dbReference type="PROSITE" id="PS50157"/>
    </source>
</evidence>
<dbReference type="Pfam" id="PF00096">
    <property type="entry name" value="zf-C2H2"/>
    <property type="match status" value="4"/>
</dbReference>
<dbReference type="FunFam" id="3.30.160.60:FF:000072">
    <property type="entry name" value="zinc finger protein 143 isoform X1"/>
    <property type="match status" value="1"/>
</dbReference>
<evidence type="ECO:0000256" key="4">
    <source>
        <dbReference type="ARBA" id="ARBA00022771"/>
    </source>
</evidence>
<keyword evidence="4 7" id="KW-0863">Zinc-finger</keyword>
<feature type="domain" description="C2H2-type" evidence="8">
    <location>
        <begin position="308"/>
        <end position="337"/>
    </location>
</feature>
<dbReference type="AlphaFoldDB" id="A0AAW2HFR1"/>
<dbReference type="InterPro" id="IPR013087">
    <property type="entry name" value="Znf_C2H2_type"/>
</dbReference>
<feature type="domain" description="C2H2-type" evidence="8">
    <location>
        <begin position="338"/>
        <end position="367"/>
    </location>
</feature>